<feature type="transmembrane region" description="Helical" evidence="2">
    <location>
        <begin position="209"/>
        <end position="227"/>
    </location>
</feature>
<gene>
    <name evidence="3" type="ORF">Poli38472_003104</name>
</gene>
<feature type="transmembrane region" description="Helical" evidence="2">
    <location>
        <begin position="138"/>
        <end position="156"/>
    </location>
</feature>
<keyword evidence="2" id="KW-0812">Transmembrane</keyword>
<evidence type="ECO:0000313" key="3">
    <source>
        <dbReference type="EMBL" id="TMW57179.1"/>
    </source>
</evidence>
<feature type="transmembrane region" description="Helical" evidence="2">
    <location>
        <begin position="312"/>
        <end position="332"/>
    </location>
</feature>
<feature type="region of interest" description="Disordered" evidence="1">
    <location>
        <begin position="742"/>
        <end position="771"/>
    </location>
</feature>
<dbReference type="Pfam" id="PF11028">
    <property type="entry name" value="TMEM260-like"/>
    <property type="match status" value="1"/>
</dbReference>
<dbReference type="PANTHER" id="PTHR16214">
    <property type="entry name" value="TRANSMEMBRANE PROTEIN 260"/>
    <property type="match status" value="1"/>
</dbReference>
<dbReference type="InterPro" id="IPR052724">
    <property type="entry name" value="GT117_domain-containing"/>
</dbReference>
<feature type="compositionally biased region" description="Basic residues" evidence="1">
    <location>
        <begin position="752"/>
        <end position="771"/>
    </location>
</feature>
<protein>
    <recommendedName>
        <fullName evidence="5">DUF2723 domain-containing protein</fullName>
    </recommendedName>
</protein>
<dbReference type="InterPro" id="IPR021280">
    <property type="entry name" value="TMEM260-like"/>
</dbReference>
<proteinExistence type="predicted"/>
<keyword evidence="2" id="KW-0472">Membrane</keyword>
<dbReference type="EMBL" id="SPLM01000144">
    <property type="protein sequence ID" value="TMW57179.1"/>
    <property type="molecule type" value="Genomic_DNA"/>
</dbReference>
<reference evidence="3" key="1">
    <citation type="submission" date="2019-03" db="EMBL/GenBank/DDBJ databases">
        <title>Long read genome sequence of the mycoparasitic Pythium oligandrum ATCC 38472 isolated from sugarbeet rhizosphere.</title>
        <authorList>
            <person name="Gaulin E."/>
        </authorList>
    </citation>
    <scope>NUCLEOTIDE SEQUENCE</scope>
    <source>
        <strain evidence="3">ATCC 38472_TT</strain>
    </source>
</reference>
<keyword evidence="2" id="KW-1133">Transmembrane helix</keyword>
<evidence type="ECO:0000313" key="4">
    <source>
        <dbReference type="Proteomes" id="UP000794436"/>
    </source>
</evidence>
<feature type="transmembrane region" description="Helical" evidence="2">
    <location>
        <begin position="42"/>
        <end position="66"/>
    </location>
</feature>
<evidence type="ECO:0008006" key="5">
    <source>
        <dbReference type="Google" id="ProtNLM"/>
    </source>
</evidence>
<evidence type="ECO:0000256" key="2">
    <source>
        <dbReference type="SAM" id="Phobius"/>
    </source>
</evidence>
<feature type="transmembrane region" description="Helical" evidence="2">
    <location>
        <begin position="283"/>
        <end position="300"/>
    </location>
</feature>
<dbReference type="Proteomes" id="UP000794436">
    <property type="component" value="Unassembled WGS sequence"/>
</dbReference>
<accession>A0A8K1FDR2</accession>
<dbReference type="OrthoDB" id="197432at2759"/>
<keyword evidence="4" id="KW-1185">Reference proteome</keyword>
<organism evidence="3 4">
    <name type="scientific">Pythium oligandrum</name>
    <name type="common">Mycoparasitic fungus</name>
    <dbReference type="NCBI Taxonomy" id="41045"/>
    <lineage>
        <taxon>Eukaryota</taxon>
        <taxon>Sar</taxon>
        <taxon>Stramenopiles</taxon>
        <taxon>Oomycota</taxon>
        <taxon>Peronosporomycetes</taxon>
        <taxon>Pythiales</taxon>
        <taxon>Pythiaceae</taxon>
        <taxon>Pythium</taxon>
    </lineage>
</organism>
<dbReference type="PANTHER" id="PTHR16214:SF3">
    <property type="entry name" value="TRANSMEMBRANE PROTEIN 260"/>
    <property type="match status" value="1"/>
</dbReference>
<evidence type="ECO:0000256" key="1">
    <source>
        <dbReference type="SAM" id="MobiDB-lite"/>
    </source>
</evidence>
<comment type="caution">
    <text evidence="3">The sequence shown here is derived from an EMBL/GenBank/DDBJ whole genome shotgun (WGS) entry which is preliminary data.</text>
</comment>
<feature type="transmembrane region" description="Helical" evidence="2">
    <location>
        <begin position="168"/>
        <end position="197"/>
    </location>
</feature>
<name>A0A8K1FDR2_PYTOL</name>
<sequence>MMDKPQGTWGVAAWLWTLGIAWTVYASSSIGRLAGGDSGELLAEACVGGVAHPPGYPLLLLLLRVVKWIGERVTPHMPFVVLANHLNAVFMASAAACVTHSVDLVTNRKFPGESVVAGLLFAFSKLTWEYAIGLEVFALNNLLIGLLHIQFIKFVMSSSSTSARRYSYSGAFLCGLGLTNQHTIVLFEIPMVLVVLLTRRIKFRELCGLGLVFLIGVSIYSYTYHAAQTPTPGSWGDASTLFGLLTHIFRREYGTFRLSPITGTFEGLWRRLAYYAHDIVDEFSLLGIALAVFGLIPVFSKKAAHVSTIGRTQLAMIVVYLLVFNSLANLPLDSPLPREVTRRFFLQPNMIIATGSGLGMVTLQQLLQAHYGFQWTTHGVRVLFVMMATTLFSRHRPIFTTDLVAELDLIRSLGTSVLASLPANAVLLSYTDIQWNAVRYLQACEAQRPDVTHLNLQIMAFPWFKRQHPLYDSVIFPAVRSDVSTNRSSQAYAHFLGRFLHANLPRHAIFLDLHAVDEASITSDQVLYGFQVLPHGFVWHAAQETRSISPQKIRQAWKAQATAIDMPPSLTPLAELLVTTGIDRMKLVPSGSWEFVVLSIAVDAVYQRNLARLGYLLSHGSVKTVGELEKQVLLYHSIQQELWEIVMRVTAEAHMLTYEQYVVKKNAVVSLQRFQLYLDVLSDLAASQQAPPLSKYSQHLLEQSWYHRHVTIERVSGFLTETNAANDPDASSIRSGLETIEARMNKQPIEVKKKKKTKKKPQPKQRNKSAK</sequence>
<dbReference type="AlphaFoldDB" id="A0A8K1FDR2"/>